<evidence type="ECO:0008006" key="3">
    <source>
        <dbReference type="Google" id="ProtNLM"/>
    </source>
</evidence>
<name>A0A6B9J5D8_9CAUD</name>
<gene>
    <name evidence="1" type="ORF">Kuja_0340</name>
</gene>
<keyword evidence="2" id="KW-1185">Reference proteome</keyword>
<proteinExistence type="predicted"/>
<organism evidence="1 2">
    <name type="scientific">Vibrio phage vB_VchM_Kuja</name>
    <dbReference type="NCBI Taxonomy" id="2686437"/>
    <lineage>
        <taxon>Viruses</taxon>
        <taxon>Duplodnaviria</taxon>
        <taxon>Heunggongvirae</taxon>
        <taxon>Uroviricota</taxon>
        <taxon>Caudoviricetes</taxon>
        <taxon>Pantevenvirales</taxon>
        <taxon>Ackermannviridae</taxon>
        <taxon>Kujavirus</taxon>
        <taxon>Kujavirus kuja</taxon>
    </lineage>
</organism>
<accession>A0A6B9J5D8</accession>
<dbReference type="Proteomes" id="UP000433471">
    <property type="component" value="Segment"/>
</dbReference>
<reference evidence="1 2" key="1">
    <citation type="submission" date="2019-11" db="EMBL/GenBank/DDBJ databases">
        <title>Characterization of a novel member of the family Ackermannviridae.</title>
        <authorList>
            <person name="Maina A.N."/>
            <person name="Mwaura F.B."/>
            <person name="Jumba M."/>
        </authorList>
    </citation>
    <scope>NUCLEOTIDE SEQUENCE [LARGE SCALE GENOMIC DNA]</scope>
</reference>
<protein>
    <recommendedName>
        <fullName evidence="3">DNA end protector protein</fullName>
    </recommendedName>
</protein>
<evidence type="ECO:0000313" key="2">
    <source>
        <dbReference type="Proteomes" id="UP000433471"/>
    </source>
</evidence>
<sequence length="224" mass="26536">MAKPIPNELLNKREYDYPELIKRYIAKYRDIKGPNAKRNNKDSNAWFMRRVSKDFNLKSETVHRELATFMSRVETDKGIIGRLFLFRYNAKHKETLPVWDEWPLTFFFSAFRGDGVKFGEKGVLYLRGINLHYLPPKYRLRLFMSLVKLKNDSTLRRKTRLRMTWEILKSLDQGPLAEHCVKTYRADHVMSRLAEVHPDTWEIVIGMNVARWHNGGKGVAWKGY</sequence>
<evidence type="ECO:0000313" key="1">
    <source>
        <dbReference type="EMBL" id="QGZ16025.1"/>
    </source>
</evidence>
<dbReference type="EMBL" id="MN718199">
    <property type="protein sequence ID" value="QGZ16025.1"/>
    <property type="molecule type" value="Genomic_DNA"/>
</dbReference>